<reference evidence="4 5" key="1">
    <citation type="submission" date="2023-04" db="EMBL/GenBank/DDBJ databases">
        <title>Forest soil microbial communities from Buena Vista Peninsula, Colon Province, Panama.</title>
        <authorList>
            <person name="Bouskill N."/>
        </authorList>
    </citation>
    <scope>NUCLEOTIDE SEQUENCE [LARGE SCALE GENOMIC DNA]</scope>
    <source>
        <strain evidence="4 5">GGS1</strain>
    </source>
</reference>
<dbReference type="InterPro" id="IPR002772">
    <property type="entry name" value="Glyco_hydro_3_C"/>
</dbReference>
<dbReference type="PANTHER" id="PTHR42715:SF10">
    <property type="entry name" value="BETA-GLUCOSIDASE"/>
    <property type="match status" value="1"/>
</dbReference>
<dbReference type="InterPro" id="IPR036962">
    <property type="entry name" value="Glyco_hydro_3_N_sf"/>
</dbReference>
<dbReference type="SMART" id="SM01217">
    <property type="entry name" value="Fn3_like"/>
    <property type="match status" value="1"/>
</dbReference>
<dbReference type="PROSITE" id="PS51820">
    <property type="entry name" value="PA14"/>
    <property type="match status" value="1"/>
</dbReference>
<dbReference type="InterPro" id="IPR050288">
    <property type="entry name" value="Cellulose_deg_GH3"/>
</dbReference>
<dbReference type="Pfam" id="PF01915">
    <property type="entry name" value="Glyco_hydro_3_C"/>
    <property type="match status" value="1"/>
</dbReference>
<dbReference type="SUPFAM" id="SSF52279">
    <property type="entry name" value="Beta-D-glucan exohydrolase, C-terminal domain"/>
    <property type="match status" value="1"/>
</dbReference>
<dbReference type="GO" id="GO:0008422">
    <property type="term" value="F:beta-glucosidase activity"/>
    <property type="evidence" value="ECO:0007669"/>
    <property type="project" value="UniProtKB-EC"/>
</dbReference>
<dbReference type="Gene3D" id="2.60.120.260">
    <property type="entry name" value="Galactose-binding domain-like"/>
    <property type="match status" value="1"/>
</dbReference>
<organism evidence="4 5">
    <name type="scientific">Streptomyces pseudovenezuelae</name>
    <dbReference type="NCBI Taxonomy" id="67350"/>
    <lineage>
        <taxon>Bacteria</taxon>
        <taxon>Bacillati</taxon>
        <taxon>Actinomycetota</taxon>
        <taxon>Actinomycetes</taxon>
        <taxon>Kitasatosporales</taxon>
        <taxon>Streptomycetaceae</taxon>
        <taxon>Streptomyces</taxon>
        <taxon>Streptomyces aurantiacus group</taxon>
    </lineage>
</organism>
<dbReference type="InterPro" id="IPR001764">
    <property type="entry name" value="Glyco_hydro_3_N"/>
</dbReference>
<evidence type="ECO:0000259" key="3">
    <source>
        <dbReference type="PROSITE" id="PS51820"/>
    </source>
</evidence>
<dbReference type="Proteomes" id="UP001160499">
    <property type="component" value="Unassembled WGS sequence"/>
</dbReference>
<dbReference type="PRINTS" id="PR00133">
    <property type="entry name" value="GLHYDRLASE3"/>
</dbReference>
<evidence type="ECO:0000313" key="5">
    <source>
        <dbReference type="Proteomes" id="UP001160499"/>
    </source>
</evidence>
<dbReference type="Gene3D" id="2.60.40.10">
    <property type="entry name" value="Immunoglobulins"/>
    <property type="match status" value="1"/>
</dbReference>
<dbReference type="InterPro" id="IPR026891">
    <property type="entry name" value="Fn3-like"/>
</dbReference>
<gene>
    <name evidence="4" type="ORF">M2283_002719</name>
</gene>
<comment type="caution">
    <text evidence="4">The sequence shown here is derived from an EMBL/GenBank/DDBJ whole genome shotgun (WGS) entry which is preliminary data.</text>
</comment>
<keyword evidence="5" id="KW-1185">Reference proteome</keyword>
<keyword evidence="4" id="KW-0326">Glycosidase</keyword>
<comment type="similarity">
    <text evidence="1">Belongs to the glycosyl hydrolase 3 family.</text>
</comment>
<keyword evidence="2 4" id="KW-0378">Hydrolase</keyword>
<evidence type="ECO:0000256" key="1">
    <source>
        <dbReference type="ARBA" id="ARBA00005336"/>
    </source>
</evidence>
<dbReference type="InterPro" id="IPR017853">
    <property type="entry name" value="GH"/>
</dbReference>
<dbReference type="InterPro" id="IPR037524">
    <property type="entry name" value="PA14/GLEYA"/>
</dbReference>
<evidence type="ECO:0000256" key="2">
    <source>
        <dbReference type="ARBA" id="ARBA00022801"/>
    </source>
</evidence>
<sequence>MGGTESAVEVALGKLDLDAKARLLAGQDTWSLPALPEIGLKSLVMSDGPIGVRGVRWTADDPSVALPSPTALAATWDPELAHRAGVLLAQEARRKGVHVLLAPTVNLHRSPLGGRHFEAYSEDPYLTGRIGAGYVSGVQAGGVGTTVKHFVANDAETDRFTVDNLVSQRALRELYLAPFEHIVENAHPWGIMTAYNTVNGTTMTEHRYLVNEVLRGEWDFDGYNVSDWSAARDTVAAVEGGLDVAMPGPRTVYGEALAKAVRDGEVEEATVDEAVRRVLRLAARVGILEGAEPAVTAPPEPVDGEELAREIARRAFVLVRNERGALPLRANRTVALIGAAARDARVLGGGSATVFPAHVVSPLDGLTAALPDGTLTYTVGADPATELAVADQGFELRAVCRDAAGEVIGTRSVPNGHIQWMGSDLPDGVTHEILHTVELTGTFTPRDSGPHTFGIKGMGRFTLSVAGTTYYDDVQLPTDDSDPFEAMFGAPVPRAQAELVAGEPVEVSLTHVFALPEGVPFKVVTFALAHQEPQRDADELIAEAVESARAADTAVVVVATTERVESEGFDRKDLQLPGRQDDLVRAVAAANPNTVVIVNSGSPVELPWRDDVSAVLLSWFPGQEGGAALADVLTGAHEPGGRLPTTWGALADAPVTQVTPVDGELPYTEGVFIGYRAWEKTGRTPSYPFGHGLGYTDWTYESVDVNGATATIRVRNSGARPGREIVQLYLAPAQPTTDRPGRWLAGFASVEAGPGETTDAVIELPRRAFEIWDEATNGWSFVKGSYEIQVGRSITDRRITATINV</sequence>
<feature type="domain" description="PA14" evidence="3">
    <location>
        <begin position="379"/>
        <end position="545"/>
    </location>
</feature>
<dbReference type="Gene3D" id="3.20.20.300">
    <property type="entry name" value="Glycoside hydrolase, family 3, N-terminal domain"/>
    <property type="match status" value="1"/>
</dbReference>
<evidence type="ECO:0000313" key="4">
    <source>
        <dbReference type="EMBL" id="MDH6215415.1"/>
    </source>
</evidence>
<dbReference type="SUPFAM" id="SSF51445">
    <property type="entry name" value="(Trans)glycosidases"/>
    <property type="match status" value="1"/>
</dbReference>
<proteinExistence type="inferred from homology"/>
<dbReference type="InterPro" id="IPR013783">
    <property type="entry name" value="Ig-like_fold"/>
</dbReference>
<dbReference type="Gene3D" id="3.40.50.1700">
    <property type="entry name" value="Glycoside hydrolase family 3 C-terminal domain"/>
    <property type="match status" value="1"/>
</dbReference>
<dbReference type="EC" id="3.2.1.21" evidence="4"/>
<dbReference type="RefSeq" id="WP_280876410.1">
    <property type="nucleotide sequence ID" value="NZ_JARXVH010000004.1"/>
</dbReference>
<dbReference type="Pfam" id="PF00933">
    <property type="entry name" value="Glyco_hydro_3"/>
    <property type="match status" value="1"/>
</dbReference>
<accession>A0ABT6LGJ3</accession>
<protein>
    <submittedName>
        <fullName evidence="4">Beta-glucosidase</fullName>
        <ecNumber evidence="4">3.2.1.21</ecNumber>
    </submittedName>
</protein>
<name>A0ABT6LGJ3_9ACTN</name>
<dbReference type="InterPro" id="IPR036881">
    <property type="entry name" value="Glyco_hydro_3_C_sf"/>
</dbReference>
<dbReference type="Pfam" id="PF14310">
    <property type="entry name" value="Fn3-like"/>
    <property type="match status" value="1"/>
</dbReference>
<dbReference type="PANTHER" id="PTHR42715">
    <property type="entry name" value="BETA-GLUCOSIDASE"/>
    <property type="match status" value="1"/>
</dbReference>
<dbReference type="EMBL" id="JARXVH010000004">
    <property type="protein sequence ID" value="MDH6215415.1"/>
    <property type="molecule type" value="Genomic_DNA"/>
</dbReference>